<dbReference type="GO" id="GO:0006281">
    <property type="term" value="P:DNA repair"/>
    <property type="evidence" value="ECO:0007669"/>
    <property type="project" value="InterPro"/>
</dbReference>
<accession>A0A9D9HGX0</accession>
<dbReference type="SUPFAM" id="SSF52540">
    <property type="entry name" value="P-loop containing nucleoside triphosphate hydrolases"/>
    <property type="match status" value="3"/>
</dbReference>
<dbReference type="Pfam" id="PF02559">
    <property type="entry name" value="CarD_TRCF_RID"/>
    <property type="match status" value="1"/>
</dbReference>
<evidence type="ECO:0000313" key="6">
    <source>
        <dbReference type="EMBL" id="MBO8449687.1"/>
    </source>
</evidence>
<dbReference type="Pfam" id="PF17757">
    <property type="entry name" value="UvrB_inter"/>
    <property type="match status" value="1"/>
</dbReference>
<dbReference type="InterPro" id="IPR047112">
    <property type="entry name" value="RecG/Mfd"/>
</dbReference>
<dbReference type="Gene3D" id="3.40.50.11180">
    <property type="match status" value="1"/>
</dbReference>
<feature type="domain" description="CarD-like/TRCF RNAP-interacting" evidence="5">
    <location>
        <begin position="522"/>
        <end position="619"/>
    </location>
</feature>
<dbReference type="Gene3D" id="2.40.10.170">
    <property type="match status" value="1"/>
</dbReference>
<dbReference type="InterPro" id="IPR003711">
    <property type="entry name" value="CarD-like/TRCF_RID"/>
</dbReference>
<dbReference type="InterPro" id="IPR027417">
    <property type="entry name" value="P-loop_NTPase"/>
</dbReference>
<comment type="caution">
    <text evidence="6">The sequence shown here is derived from an EMBL/GenBank/DDBJ whole genome shotgun (WGS) entry which is preliminary data.</text>
</comment>
<dbReference type="InterPro" id="IPR041471">
    <property type="entry name" value="UvrB_inter"/>
</dbReference>
<dbReference type="EMBL" id="JADIMS010000015">
    <property type="protein sequence ID" value="MBO8449687.1"/>
    <property type="molecule type" value="Genomic_DNA"/>
</dbReference>
<keyword evidence="2" id="KW-0378">Hydrolase</keyword>
<dbReference type="SUPFAM" id="SSF141259">
    <property type="entry name" value="CarD-like"/>
    <property type="match status" value="1"/>
</dbReference>
<evidence type="ECO:0000256" key="4">
    <source>
        <dbReference type="ARBA" id="ARBA00022840"/>
    </source>
</evidence>
<gene>
    <name evidence="6" type="ORF">IAA96_01115</name>
</gene>
<dbReference type="Proteomes" id="UP000823616">
    <property type="component" value="Unassembled WGS sequence"/>
</dbReference>
<evidence type="ECO:0000256" key="2">
    <source>
        <dbReference type="ARBA" id="ARBA00022801"/>
    </source>
</evidence>
<dbReference type="Gene3D" id="3.30.2060.10">
    <property type="entry name" value="Penicillin-binding protein 1b domain"/>
    <property type="match status" value="1"/>
</dbReference>
<evidence type="ECO:0000313" key="7">
    <source>
        <dbReference type="Proteomes" id="UP000823616"/>
    </source>
</evidence>
<dbReference type="PANTHER" id="PTHR47964:SF1">
    <property type="entry name" value="ATP-DEPENDENT DNA HELICASE HOMOLOG RECG, CHLOROPLASTIC"/>
    <property type="match status" value="1"/>
</dbReference>
<dbReference type="SMART" id="SM01058">
    <property type="entry name" value="CarD_TRCF"/>
    <property type="match status" value="1"/>
</dbReference>
<dbReference type="GO" id="GO:0016787">
    <property type="term" value="F:hydrolase activity"/>
    <property type="evidence" value="ECO:0007669"/>
    <property type="project" value="UniProtKB-KW"/>
</dbReference>
<reference evidence="6" key="2">
    <citation type="journal article" date="2021" name="PeerJ">
        <title>Extensive microbial diversity within the chicken gut microbiome revealed by metagenomics and culture.</title>
        <authorList>
            <person name="Gilroy R."/>
            <person name="Ravi A."/>
            <person name="Getino M."/>
            <person name="Pursley I."/>
            <person name="Horton D.L."/>
            <person name="Alikhan N.F."/>
            <person name="Baker D."/>
            <person name="Gharbi K."/>
            <person name="Hall N."/>
            <person name="Watson M."/>
            <person name="Adriaenssens E.M."/>
            <person name="Foster-Nyarko E."/>
            <person name="Jarju S."/>
            <person name="Secka A."/>
            <person name="Antonio M."/>
            <person name="Oren A."/>
            <person name="Chaudhuri R.R."/>
            <person name="La Ragione R."/>
            <person name="Hildebrand F."/>
            <person name="Pallen M.J."/>
        </authorList>
    </citation>
    <scope>NUCLEOTIDE SEQUENCE</scope>
    <source>
        <strain evidence="6">B3-4054</strain>
    </source>
</reference>
<protein>
    <submittedName>
        <fullName evidence="6">Transcription-repair coupling factor</fullName>
    </submittedName>
</protein>
<reference evidence="6" key="1">
    <citation type="submission" date="2020-10" db="EMBL/GenBank/DDBJ databases">
        <authorList>
            <person name="Gilroy R."/>
        </authorList>
    </citation>
    <scope>NUCLEOTIDE SEQUENCE</scope>
    <source>
        <strain evidence="6">B3-4054</strain>
    </source>
</reference>
<keyword evidence="3" id="KW-0347">Helicase</keyword>
<feature type="non-terminal residue" evidence="6">
    <location>
        <position position="703"/>
    </location>
</feature>
<proteinExistence type="predicted"/>
<dbReference type="GO" id="GO:0003678">
    <property type="term" value="F:DNA helicase activity"/>
    <property type="evidence" value="ECO:0007669"/>
    <property type="project" value="TreeGrafter"/>
</dbReference>
<keyword evidence="1" id="KW-0547">Nucleotide-binding</keyword>
<name>A0A9D9HGX0_9SPIR</name>
<dbReference type="InterPro" id="IPR036101">
    <property type="entry name" value="CarD-like/TRCF_RID_sf"/>
</dbReference>
<dbReference type="AlphaFoldDB" id="A0A9D9HGX0"/>
<evidence type="ECO:0000256" key="1">
    <source>
        <dbReference type="ARBA" id="ARBA00022741"/>
    </source>
</evidence>
<organism evidence="6 7">
    <name type="scientific">Candidatus Avitreponema avistercoris</name>
    <dbReference type="NCBI Taxonomy" id="2840705"/>
    <lineage>
        <taxon>Bacteria</taxon>
        <taxon>Pseudomonadati</taxon>
        <taxon>Spirochaetota</taxon>
        <taxon>Spirochaetia</taxon>
        <taxon>Spirochaetales</taxon>
        <taxon>Candidatus Avitreponema</taxon>
    </lineage>
</organism>
<evidence type="ECO:0000256" key="3">
    <source>
        <dbReference type="ARBA" id="ARBA00022806"/>
    </source>
</evidence>
<dbReference type="GO" id="GO:0005524">
    <property type="term" value="F:ATP binding"/>
    <property type="evidence" value="ECO:0007669"/>
    <property type="project" value="UniProtKB-KW"/>
</dbReference>
<evidence type="ECO:0000259" key="5">
    <source>
        <dbReference type="SMART" id="SM01058"/>
    </source>
</evidence>
<keyword evidence="4" id="KW-0067">ATP-binding</keyword>
<sequence>MKTDRLFELLRRWTDLSGALSVLKETPAAEITGVQGGLHGFFLAEYVRWFPGPLVIVTPTEKESESLARDMDVTGLDFRVLPWWGTVPYRPAASGSPVFGERASVLASLLTGDFPPVLVMSQRAFLTPVPDPAVFASRLIRLQKGGAIDPVSLAEKLSVYGYMRVPRVSVKGEFALRGEVLDVFLPGQENACRLEFDFDRIGEIRLFDPVSQTSQGKLPSLVLYPVREILWTEDERSALLSALRRPPEKAVRKTEEENGEAERAQQLEELADTLEVYRSFPGEELFFPLASEKRFSVLDYFAGGTCCRKGAKDPAVPPVFFLDYDRQQNAVESLRREYAGLYAKTLAGAGESPYSLLVPTPDTELLDFASLVSSCEKRLLFRTIRSGGGEESGPDGGMDGPAGERMPAAENIRAQLPEIVLHTEPSRSFFGNINYLREELTSLCTGGWTVCIFAETENQSLRIAALLKDLAVEIFPFNLSAGFCIPAVKLLVIQENEIFGRRRRIVPAGKRAKSSVIDTFVELNPGDYVVHVQHGIGQFLGIERVKIKNHERDYIKLAYADEETVFIPIEQVNLVQRYIGNEGENPRLDRIGSKAWENRKNRARKSVEDIARRLIDLYSRRKAARGFAFPKDTEWQTAFEAAFPYEETDDQLTCIAEVKSDMERPVPMDRLICGDVGYGKTEVAMRAAFKAVMGGKQVAFLAP</sequence>
<dbReference type="Gene3D" id="3.40.50.300">
    <property type="entry name" value="P-loop containing nucleotide triphosphate hydrolases"/>
    <property type="match status" value="1"/>
</dbReference>
<dbReference type="PANTHER" id="PTHR47964">
    <property type="entry name" value="ATP-DEPENDENT DNA HELICASE HOMOLOG RECG, CHLOROPLASTIC"/>
    <property type="match status" value="1"/>
</dbReference>